<gene>
    <name evidence="1" type="ORF">GCM10011588_68780</name>
</gene>
<dbReference type="AlphaFoldDB" id="A0A917RY87"/>
<accession>A0A917RY87</accession>
<keyword evidence="2" id="KW-1185">Reference proteome</keyword>
<dbReference type="Proteomes" id="UP000638263">
    <property type="component" value="Unassembled WGS sequence"/>
</dbReference>
<organism evidence="1 2">
    <name type="scientific">Nocardia jinanensis</name>
    <dbReference type="NCBI Taxonomy" id="382504"/>
    <lineage>
        <taxon>Bacteria</taxon>
        <taxon>Bacillati</taxon>
        <taxon>Actinomycetota</taxon>
        <taxon>Actinomycetes</taxon>
        <taxon>Mycobacteriales</taxon>
        <taxon>Nocardiaceae</taxon>
        <taxon>Nocardia</taxon>
    </lineage>
</organism>
<dbReference type="EMBL" id="BMMH01000035">
    <property type="protein sequence ID" value="GGL44295.1"/>
    <property type="molecule type" value="Genomic_DNA"/>
</dbReference>
<name>A0A917RY87_9NOCA</name>
<reference evidence="1" key="2">
    <citation type="submission" date="2020-09" db="EMBL/GenBank/DDBJ databases">
        <authorList>
            <person name="Sun Q."/>
            <person name="Zhou Y."/>
        </authorList>
    </citation>
    <scope>NUCLEOTIDE SEQUENCE</scope>
    <source>
        <strain evidence="1">CGMCC 4.3508</strain>
    </source>
</reference>
<sequence length="191" mass="20608">MSVAGFDDLEFARQQLRLAIDEFADSEMTPQVRVRLGLLASQVALADLLSGLLPGAASDNSDTVEPELAADDPDEVVRWTPALCERILRTSAAAGHRLVQALVAEGGSASVARLTELTGDPLLRAATQTLNMAARREGVGHALPDRRLIQAYRYPNPVTSKVTAYSLPADSLPSFTTAVERLGELHRRLHE</sequence>
<dbReference type="RefSeq" id="WP_063000664.1">
    <property type="nucleotide sequence ID" value="NZ_BMMH01000035.1"/>
</dbReference>
<protein>
    <submittedName>
        <fullName evidence="1">Uncharacterized protein</fullName>
    </submittedName>
</protein>
<comment type="caution">
    <text evidence="1">The sequence shown here is derived from an EMBL/GenBank/DDBJ whole genome shotgun (WGS) entry which is preliminary data.</text>
</comment>
<evidence type="ECO:0000313" key="1">
    <source>
        <dbReference type="EMBL" id="GGL44295.1"/>
    </source>
</evidence>
<reference evidence="1" key="1">
    <citation type="journal article" date="2014" name="Int. J. Syst. Evol. Microbiol.">
        <title>Complete genome sequence of Corynebacterium casei LMG S-19264T (=DSM 44701T), isolated from a smear-ripened cheese.</title>
        <authorList>
            <consortium name="US DOE Joint Genome Institute (JGI-PGF)"/>
            <person name="Walter F."/>
            <person name="Albersmeier A."/>
            <person name="Kalinowski J."/>
            <person name="Ruckert C."/>
        </authorList>
    </citation>
    <scope>NUCLEOTIDE SEQUENCE</scope>
    <source>
        <strain evidence="1">CGMCC 4.3508</strain>
    </source>
</reference>
<evidence type="ECO:0000313" key="2">
    <source>
        <dbReference type="Proteomes" id="UP000638263"/>
    </source>
</evidence>
<proteinExistence type="predicted"/>